<organism evidence="2 3">
    <name type="scientific">Datura stramonium</name>
    <name type="common">Jimsonweed</name>
    <name type="synonym">Common thornapple</name>
    <dbReference type="NCBI Taxonomy" id="4076"/>
    <lineage>
        <taxon>Eukaryota</taxon>
        <taxon>Viridiplantae</taxon>
        <taxon>Streptophyta</taxon>
        <taxon>Embryophyta</taxon>
        <taxon>Tracheophyta</taxon>
        <taxon>Spermatophyta</taxon>
        <taxon>Magnoliopsida</taxon>
        <taxon>eudicotyledons</taxon>
        <taxon>Gunneridae</taxon>
        <taxon>Pentapetalae</taxon>
        <taxon>asterids</taxon>
        <taxon>lamiids</taxon>
        <taxon>Solanales</taxon>
        <taxon>Solanaceae</taxon>
        <taxon>Solanoideae</taxon>
        <taxon>Datureae</taxon>
        <taxon>Datura</taxon>
    </lineage>
</organism>
<accession>A0ABS8T4F5</accession>
<sequence length="53" mass="6182">MNKTQGKNHGRIQVPLQAIVVRTYLLAFVFNFVAEFITTTLLNLVHYLVSYLW</sequence>
<proteinExistence type="predicted"/>
<reference evidence="2 3" key="1">
    <citation type="journal article" date="2021" name="BMC Genomics">
        <title>Datura genome reveals duplications of psychoactive alkaloid biosynthetic genes and high mutation rate following tissue culture.</title>
        <authorList>
            <person name="Rajewski A."/>
            <person name="Carter-House D."/>
            <person name="Stajich J."/>
            <person name="Litt A."/>
        </authorList>
    </citation>
    <scope>NUCLEOTIDE SEQUENCE [LARGE SCALE GENOMIC DNA]</scope>
    <source>
        <strain evidence="2">AR-01</strain>
    </source>
</reference>
<keyword evidence="1" id="KW-0812">Transmembrane</keyword>
<keyword evidence="1" id="KW-1133">Transmembrane helix</keyword>
<keyword evidence="1" id="KW-0472">Membrane</keyword>
<gene>
    <name evidence="2" type="ORF">HAX54_001440</name>
</gene>
<evidence type="ECO:0000313" key="2">
    <source>
        <dbReference type="EMBL" id="MCD7465504.1"/>
    </source>
</evidence>
<evidence type="ECO:0000256" key="1">
    <source>
        <dbReference type="SAM" id="Phobius"/>
    </source>
</evidence>
<comment type="caution">
    <text evidence="2">The sequence shown here is derived from an EMBL/GenBank/DDBJ whole genome shotgun (WGS) entry which is preliminary data.</text>
</comment>
<keyword evidence="3" id="KW-1185">Reference proteome</keyword>
<protein>
    <submittedName>
        <fullName evidence="2">Uncharacterized protein</fullName>
    </submittedName>
</protein>
<dbReference type="Proteomes" id="UP000823775">
    <property type="component" value="Unassembled WGS sequence"/>
</dbReference>
<name>A0ABS8T4F5_DATST</name>
<dbReference type="EMBL" id="JACEIK010001056">
    <property type="protein sequence ID" value="MCD7465504.1"/>
    <property type="molecule type" value="Genomic_DNA"/>
</dbReference>
<evidence type="ECO:0000313" key="3">
    <source>
        <dbReference type="Proteomes" id="UP000823775"/>
    </source>
</evidence>
<feature type="transmembrane region" description="Helical" evidence="1">
    <location>
        <begin position="21"/>
        <end position="49"/>
    </location>
</feature>
<feature type="non-terminal residue" evidence="2">
    <location>
        <position position="53"/>
    </location>
</feature>